<evidence type="ECO:0000256" key="1">
    <source>
        <dbReference type="SAM" id="Phobius"/>
    </source>
</evidence>
<comment type="caution">
    <text evidence="2">The sequence shown here is derived from an EMBL/GenBank/DDBJ whole genome shotgun (WGS) entry which is preliminary data.</text>
</comment>
<feature type="transmembrane region" description="Helical" evidence="1">
    <location>
        <begin position="155"/>
        <end position="179"/>
    </location>
</feature>
<feature type="transmembrane region" description="Helical" evidence="1">
    <location>
        <begin position="49"/>
        <end position="67"/>
    </location>
</feature>
<keyword evidence="1" id="KW-0472">Membrane</keyword>
<dbReference type="RefSeq" id="WP_146623206.1">
    <property type="nucleotide sequence ID" value="NZ_BJCC01000023.1"/>
</dbReference>
<evidence type="ECO:0000313" key="3">
    <source>
        <dbReference type="Proteomes" id="UP000290567"/>
    </source>
</evidence>
<dbReference type="AlphaFoldDB" id="A0A4P5P9N9"/>
<organism evidence="2 3">
    <name type="scientific">Enterococcus florum</name>
    <dbReference type="NCBI Taxonomy" id="2480627"/>
    <lineage>
        <taxon>Bacteria</taxon>
        <taxon>Bacillati</taxon>
        <taxon>Bacillota</taxon>
        <taxon>Bacilli</taxon>
        <taxon>Lactobacillales</taxon>
        <taxon>Enterococcaceae</taxon>
        <taxon>Enterococcus</taxon>
    </lineage>
</organism>
<reference evidence="3" key="1">
    <citation type="submission" date="2019-02" db="EMBL/GenBank/DDBJ databases">
        <title>Draft genome sequence of Enterococcus sp. Gos25-1.</title>
        <authorList>
            <person name="Tanaka N."/>
            <person name="Shiwa Y."/>
            <person name="Fujita N."/>
        </authorList>
    </citation>
    <scope>NUCLEOTIDE SEQUENCE [LARGE SCALE GENOMIC DNA]</scope>
    <source>
        <strain evidence="3">Gos25-1</strain>
    </source>
</reference>
<accession>A0A4P5P9N9</accession>
<dbReference type="PANTHER" id="PTHR40078">
    <property type="entry name" value="INTEGRAL MEMBRANE PROTEIN-RELATED"/>
    <property type="match status" value="1"/>
</dbReference>
<dbReference type="Pfam" id="PF19700">
    <property type="entry name" value="DUF6198"/>
    <property type="match status" value="1"/>
</dbReference>
<evidence type="ECO:0000313" key="2">
    <source>
        <dbReference type="EMBL" id="GCF94797.1"/>
    </source>
</evidence>
<dbReference type="Proteomes" id="UP000290567">
    <property type="component" value="Unassembled WGS sequence"/>
</dbReference>
<dbReference type="InterPro" id="IPR038750">
    <property type="entry name" value="YczE/YyaS-like"/>
</dbReference>
<proteinExistence type="predicted"/>
<feature type="transmembrane region" description="Helical" evidence="1">
    <location>
        <begin position="7"/>
        <end position="29"/>
    </location>
</feature>
<keyword evidence="1" id="KW-0812">Transmembrane</keyword>
<name>A0A4P5P9N9_9ENTE</name>
<dbReference type="OrthoDB" id="9814474at2"/>
<keyword evidence="3" id="KW-1185">Reference proteome</keyword>
<protein>
    <submittedName>
        <fullName evidence="2">Membrane protein</fullName>
    </submittedName>
</protein>
<keyword evidence="1" id="KW-1133">Transmembrane helix</keyword>
<gene>
    <name evidence="2" type="ORF">NRIC_26880</name>
</gene>
<dbReference type="PANTHER" id="PTHR40078:SF1">
    <property type="entry name" value="INTEGRAL MEMBRANE PROTEIN"/>
    <property type="match status" value="1"/>
</dbReference>
<feature type="transmembrane region" description="Helical" evidence="1">
    <location>
        <begin position="104"/>
        <end position="124"/>
    </location>
</feature>
<sequence>MSKTGRIIQVCIGTMLMGIGIQVIVTAGQGMDSVSTLISGLMQHTTIPFGRWSQIISLLFLGISFLYNRKMLGIGSVINTLLVGETIRWVQPAIENSEWLQGQLIVSFFGFLIMAFGTALYLAADLGSGPLEGMMFCVCSLLKVSLQRGRVLLDFLIVLAGVLLGSFVGWGTLFAIFLLGPTIQVFLNLGTKVNLKIKADELS</sequence>
<dbReference type="EMBL" id="BJCC01000023">
    <property type="protein sequence ID" value="GCF94797.1"/>
    <property type="molecule type" value="Genomic_DNA"/>
</dbReference>